<reference evidence="1" key="1">
    <citation type="submission" date="2021-02" db="EMBL/GenBank/DDBJ databases">
        <authorList>
            <person name="Palmer J.M."/>
        </authorList>
    </citation>
    <scope>NUCLEOTIDE SEQUENCE</scope>
    <source>
        <strain evidence="1">SCRP23</strain>
    </source>
</reference>
<dbReference type="OrthoDB" id="104510at2759"/>
<dbReference type="Proteomes" id="UP000693981">
    <property type="component" value="Unassembled WGS sequence"/>
</dbReference>
<name>A0A8T1W6F8_9STRA</name>
<evidence type="ECO:0000313" key="2">
    <source>
        <dbReference type="Proteomes" id="UP000693981"/>
    </source>
</evidence>
<evidence type="ECO:0000313" key="1">
    <source>
        <dbReference type="EMBL" id="KAG7388901.1"/>
    </source>
</evidence>
<proteinExistence type="predicted"/>
<gene>
    <name evidence="1" type="ORF">PHYBOEH_007664</name>
</gene>
<sequence length="111" mass="12337">MSLDGPMSSSEPHSVVWLPTDDLHARLTTVDMEIEEEDPSVEGNDDDEFYDDGSFIDTKAFVALEDDDDRFDEDDAIPMIDIPSEGEDDEIESEHTLALHAVDLVYVSATS</sequence>
<accession>A0A8T1W6F8</accession>
<dbReference type="AlphaFoldDB" id="A0A8T1W6F8"/>
<organism evidence="1 2">
    <name type="scientific">Phytophthora boehmeriae</name>
    <dbReference type="NCBI Taxonomy" id="109152"/>
    <lineage>
        <taxon>Eukaryota</taxon>
        <taxon>Sar</taxon>
        <taxon>Stramenopiles</taxon>
        <taxon>Oomycota</taxon>
        <taxon>Peronosporomycetes</taxon>
        <taxon>Peronosporales</taxon>
        <taxon>Peronosporaceae</taxon>
        <taxon>Phytophthora</taxon>
    </lineage>
</organism>
<dbReference type="EMBL" id="JAGDFL010000425">
    <property type="protein sequence ID" value="KAG7388901.1"/>
    <property type="molecule type" value="Genomic_DNA"/>
</dbReference>
<keyword evidence="2" id="KW-1185">Reference proteome</keyword>
<comment type="caution">
    <text evidence="1">The sequence shown here is derived from an EMBL/GenBank/DDBJ whole genome shotgun (WGS) entry which is preliminary data.</text>
</comment>
<protein>
    <submittedName>
        <fullName evidence="1">Uncharacterized protein</fullName>
    </submittedName>
</protein>